<feature type="compositionally biased region" description="Polar residues" evidence="8">
    <location>
        <begin position="198"/>
        <end position="216"/>
    </location>
</feature>
<evidence type="ECO:0000256" key="7">
    <source>
        <dbReference type="ARBA" id="ARBA00025178"/>
    </source>
</evidence>
<keyword evidence="10" id="KW-1185">Reference proteome</keyword>
<keyword evidence="4" id="KW-0805">Transcription regulation</keyword>
<protein>
    <recommendedName>
        <fullName evidence="11">Chromatin modification-related protein EAF7</fullName>
    </recommendedName>
</protein>
<keyword evidence="3" id="KW-0156">Chromatin regulator</keyword>
<evidence type="ECO:0000256" key="5">
    <source>
        <dbReference type="ARBA" id="ARBA00023163"/>
    </source>
</evidence>
<proteinExistence type="inferred from homology"/>
<evidence type="ECO:0000256" key="2">
    <source>
        <dbReference type="ARBA" id="ARBA00007117"/>
    </source>
</evidence>
<dbReference type="InterPro" id="IPR012423">
    <property type="entry name" value="Eaf7/MRGBP"/>
</dbReference>
<evidence type="ECO:0000313" key="10">
    <source>
        <dbReference type="Proteomes" id="UP001595075"/>
    </source>
</evidence>
<evidence type="ECO:0000256" key="6">
    <source>
        <dbReference type="ARBA" id="ARBA00023242"/>
    </source>
</evidence>
<evidence type="ECO:0000256" key="3">
    <source>
        <dbReference type="ARBA" id="ARBA00022853"/>
    </source>
</evidence>
<accession>A0ABR4BXR6</accession>
<evidence type="ECO:0000256" key="1">
    <source>
        <dbReference type="ARBA" id="ARBA00004123"/>
    </source>
</evidence>
<comment type="similarity">
    <text evidence="2">Belongs to the EAF7 family.</text>
</comment>
<feature type="compositionally biased region" description="Polar residues" evidence="8">
    <location>
        <begin position="225"/>
        <end position="234"/>
    </location>
</feature>
<keyword evidence="6" id="KW-0539">Nucleus</keyword>
<dbReference type="Proteomes" id="UP001595075">
    <property type="component" value="Unassembled WGS sequence"/>
</dbReference>
<sequence length="292" mass="32335">MPPRKKTKGSVRAPSTPAADEDPMAVDTPQPDTAEAESKPAYDILKDPWTDEQETSLFKGIIRWKPAGIHKHFRMIAISEHLRNHGYDPTVEQHTRIPGIWEKLRTMYDLDIIDDRENYFDEEQHLEFELPGEDFDELMFMKGQRGTEGEDASEAPSSPPQLGRASSPAGTKKRKRGDTVTAKSRADTVEDTDEPRTSPANSPPKSTRMGRSTNRSIGRLKGGSASRQASKDTSATADTADEEDDGGEETEEVAEEDEDAEEEGEEGTASPKPSKASKAKADPPTRKSRRKR</sequence>
<evidence type="ECO:0000313" key="9">
    <source>
        <dbReference type="EMBL" id="KAL2061921.1"/>
    </source>
</evidence>
<gene>
    <name evidence="9" type="ORF">VTL71DRAFT_7299</name>
</gene>
<dbReference type="PANTHER" id="PTHR13581">
    <property type="entry name" value="MRG-BINDING PROTEIN"/>
    <property type="match status" value="1"/>
</dbReference>
<organism evidence="9 10">
    <name type="scientific">Oculimacula yallundae</name>
    <dbReference type="NCBI Taxonomy" id="86028"/>
    <lineage>
        <taxon>Eukaryota</taxon>
        <taxon>Fungi</taxon>
        <taxon>Dikarya</taxon>
        <taxon>Ascomycota</taxon>
        <taxon>Pezizomycotina</taxon>
        <taxon>Leotiomycetes</taxon>
        <taxon>Helotiales</taxon>
        <taxon>Ploettnerulaceae</taxon>
        <taxon>Oculimacula</taxon>
    </lineage>
</organism>
<dbReference type="Pfam" id="PF07904">
    <property type="entry name" value="Eaf7"/>
    <property type="match status" value="1"/>
</dbReference>
<evidence type="ECO:0000256" key="8">
    <source>
        <dbReference type="SAM" id="MobiDB-lite"/>
    </source>
</evidence>
<feature type="compositionally biased region" description="Low complexity" evidence="8">
    <location>
        <begin position="267"/>
        <end position="276"/>
    </location>
</feature>
<comment type="subcellular location">
    <subcellularLocation>
        <location evidence="1">Nucleus</location>
    </subcellularLocation>
</comment>
<keyword evidence="5" id="KW-0804">Transcription</keyword>
<name>A0ABR4BXR6_9HELO</name>
<comment type="function">
    <text evidence="7">Component of the NuA4 histone acetyltransferase complex which is involved in transcriptional activation of selected genes principally by acetylation of nucleosomal histone H4 and H2A. The NuA4 complex is also involved in DNA repair.</text>
</comment>
<dbReference type="PANTHER" id="PTHR13581:SF5">
    <property type="entry name" value="MRG_MORF4L-BINDING PROTEIN"/>
    <property type="match status" value="1"/>
</dbReference>
<comment type="caution">
    <text evidence="9">The sequence shown here is derived from an EMBL/GenBank/DDBJ whole genome shotgun (WGS) entry which is preliminary data.</text>
</comment>
<dbReference type="EMBL" id="JAZHXI010000018">
    <property type="protein sequence ID" value="KAL2061921.1"/>
    <property type="molecule type" value="Genomic_DNA"/>
</dbReference>
<reference evidence="9 10" key="1">
    <citation type="journal article" date="2024" name="Commun. Biol.">
        <title>Comparative genomic analysis of thermophilic fungi reveals convergent evolutionary adaptations and gene losses.</title>
        <authorList>
            <person name="Steindorff A.S."/>
            <person name="Aguilar-Pontes M.V."/>
            <person name="Robinson A.J."/>
            <person name="Andreopoulos B."/>
            <person name="LaButti K."/>
            <person name="Kuo A."/>
            <person name="Mondo S."/>
            <person name="Riley R."/>
            <person name="Otillar R."/>
            <person name="Haridas S."/>
            <person name="Lipzen A."/>
            <person name="Grimwood J."/>
            <person name="Schmutz J."/>
            <person name="Clum A."/>
            <person name="Reid I.D."/>
            <person name="Moisan M.C."/>
            <person name="Butler G."/>
            <person name="Nguyen T.T.M."/>
            <person name="Dewar K."/>
            <person name="Conant G."/>
            <person name="Drula E."/>
            <person name="Henrissat B."/>
            <person name="Hansel C."/>
            <person name="Singer S."/>
            <person name="Hutchinson M.I."/>
            <person name="de Vries R.P."/>
            <person name="Natvig D.O."/>
            <person name="Powell A.J."/>
            <person name="Tsang A."/>
            <person name="Grigoriev I.V."/>
        </authorList>
    </citation>
    <scope>NUCLEOTIDE SEQUENCE [LARGE SCALE GENOMIC DNA]</scope>
    <source>
        <strain evidence="9 10">CBS 494.80</strain>
    </source>
</reference>
<evidence type="ECO:0000256" key="4">
    <source>
        <dbReference type="ARBA" id="ARBA00023015"/>
    </source>
</evidence>
<evidence type="ECO:0008006" key="11">
    <source>
        <dbReference type="Google" id="ProtNLM"/>
    </source>
</evidence>
<feature type="region of interest" description="Disordered" evidence="8">
    <location>
        <begin position="145"/>
        <end position="292"/>
    </location>
</feature>
<feature type="region of interest" description="Disordered" evidence="8">
    <location>
        <begin position="1"/>
        <end position="40"/>
    </location>
</feature>
<feature type="compositionally biased region" description="Acidic residues" evidence="8">
    <location>
        <begin position="239"/>
        <end position="266"/>
    </location>
</feature>